<keyword evidence="2" id="KW-0812">Transmembrane</keyword>
<reference evidence="5" key="1">
    <citation type="journal article" date="2019" name="Int. J. Syst. Evol. Microbiol.">
        <title>The Global Catalogue of Microorganisms (GCM) 10K type strain sequencing project: providing services to taxonomists for standard genome sequencing and annotation.</title>
        <authorList>
            <consortium name="The Broad Institute Genomics Platform"/>
            <consortium name="The Broad Institute Genome Sequencing Center for Infectious Disease"/>
            <person name="Wu L."/>
            <person name="Ma J."/>
        </authorList>
    </citation>
    <scope>NUCLEOTIDE SEQUENCE [LARGE SCALE GENOMIC DNA]</scope>
    <source>
        <strain evidence="5">JCM 3369</strain>
    </source>
</reference>
<feature type="transmembrane region" description="Helical" evidence="2">
    <location>
        <begin position="69"/>
        <end position="90"/>
    </location>
</feature>
<evidence type="ECO:0000313" key="4">
    <source>
        <dbReference type="EMBL" id="MFC4554258.1"/>
    </source>
</evidence>
<evidence type="ECO:0000256" key="2">
    <source>
        <dbReference type="SAM" id="Phobius"/>
    </source>
</evidence>
<evidence type="ECO:0000259" key="3">
    <source>
        <dbReference type="Pfam" id="PF11181"/>
    </source>
</evidence>
<evidence type="ECO:0000313" key="5">
    <source>
        <dbReference type="Proteomes" id="UP001595955"/>
    </source>
</evidence>
<evidence type="ECO:0000256" key="1">
    <source>
        <dbReference type="SAM" id="MobiDB-lite"/>
    </source>
</evidence>
<name>A0ABV9D7Q6_9MICO</name>
<protein>
    <submittedName>
        <fullName evidence="4">General stress protein</fullName>
    </submittedName>
</protein>
<feature type="domain" description="General stress protein 17M-like" evidence="3">
    <location>
        <begin position="20"/>
        <end position="87"/>
    </location>
</feature>
<proteinExistence type="predicted"/>
<feature type="region of interest" description="Disordered" evidence="1">
    <location>
        <begin position="165"/>
        <end position="226"/>
    </location>
</feature>
<keyword evidence="5" id="KW-1185">Reference proteome</keyword>
<dbReference type="Proteomes" id="UP001595955">
    <property type="component" value="Unassembled WGS sequence"/>
</dbReference>
<gene>
    <name evidence="4" type="ORF">ACFO3F_03270</name>
</gene>
<keyword evidence="2" id="KW-0472">Membrane</keyword>
<feature type="transmembrane region" description="Helical" evidence="2">
    <location>
        <begin position="96"/>
        <end position="121"/>
    </location>
</feature>
<accession>A0ABV9D7Q6</accession>
<feature type="compositionally biased region" description="Low complexity" evidence="1">
    <location>
        <begin position="165"/>
        <end position="190"/>
    </location>
</feature>
<organism evidence="4 5">
    <name type="scientific">Georgenia faecalis</name>
    <dbReference type="NCBI Taxonomy" id="2483799"/>
    <lineage>
        <taxon>Bacteria</taxon>
        <taxon>Bacillati</taxon>
        <taxon>Actinomycetota</taxon>
        <taxon>Actinomycetes</taxon>
        <taxon>Micrococcales</taxon>
        <taxon>Bogoriellaceae</taxon>
        <taxon>Georgenia</taxon>
    </lineage>
</organism>
<dbReference type="InterPro" id="IPR025889">
    <property type="entry name" value="GSP17M-like_dom"/>
</dbReference>
<dbReference type="EMBL" id="JBHSGF010000002">
    <property type="protein sequence ID" value="MFC4554258.1"/>
    <property type="molecule type" value="Genomic_DNA"/>
</dbReference>
<keyword evidence="2" id="KW-1133">Transmembrane helix</keyword>
<dbReference type="Pfam" id="PF11181">
    <property type="entry name" value="YflT"/>
    <property type="match status" value="1"/>
</dbReference>
<comment type="caution">
    <text evidence="4">The sequence shown here is derived from an EMBL/GenBank/DDBJ whole genome shotgun (WGS) entry which is preliminary data.</text>
</comment>
<sequence length="226" mass="23532">MSPTSRTALPTTPTLPKGTAIASFETYLEAQKAVDQLSDREFPVEHTTIVGTDLRMVERITGRLTYPRVALAGAMSGAWFGLFVGLLFGLLAEGSILLMLLPALVIGAAFGMLFGLVSYAFTGGKRDFTSSSQVVAGRYSLLCEEEHAGQARQLLAEAGIRGSAPLSAGPTAPTAPPGAGSTAMGSTGTPAEPPRTRSAPLEDAHGNPLYGQRLPSTPSGEERSPE</sequence>
<dbReference type="RefSeq" id="WP_187695813.1">
    <property type="nucleotide sequence ID" value="NZ_CP033325.1"/>
</dbReference>